<evidence type="ECO:0000313" key="2">
    <source>
        <dbReference type="EMBL" id="GAN07762.1"/>
    </source>
</evidence>
<feature type="signal peptide" evidence="1">
    <location>
        <begin position="1"/>
        <end position="19"/>
    </location>
</feature>
<dbReference type="AlphaFoldDB" id="A0A0C9MWA5"/>
<organism evidence="2">
    <name type="scientific">Mucor ambiguus</name>
    <dbReference type="NCBI Taxonomy" id="91626"/>
    <lineage>
        <taxon>Eukaryota</taxon>
        <taxon>Fungi</taxon>
        <taxon>Fungi incertae sedis</taxon>
        <taxon>Mucoromycota</taxon>
        <taxon>Mucoromycotina</taxon>
        <taxon>Mucoromycetes</taxon>
        <taxon>Mucorales</taxon>
        <taxon>Mucorineae</taxon>
        <taxon>Mucoraceae</taxon>
        <taxon>Mucor</taxon>
    </lineage>
</organism>
<dbReference type="EMBL" id="DF836463">
    <property type="protein sequence ID" value="GAN07762.1"/>
    <property type="molecule type" value="Genomic_DNA"/>
</dbReference>
<accession>A0A0C9MWA5</accession>
<feature type="chain" id="PRO_5002215741" description="Reverse transcriptase domain-containing protein" evidence="1">
    <location>
        <begin position="20"/>
        <end position="87"/>
    </location>
</feature>
<evidence type="ECO:0008006" key="4">
    <source>
        <dbReference type="Google" id="ProtNLM"/>
    </source>
</evidence>
<keyword evidence="1" id="KW-0732">Signal</keyword>
<protein>
    <recommendedName>
        <fullName evidence="4">Reverse transcriptase domain-containing protein</fullName>
    </recommendedName>
</protein>
<dbReference type="OrthoDB" id="10441840at2759"/>
<reference evidence="2" key="1">
    <citation type="submission" date="2014-09" db="EMBL/GenBank/DDBJ databases">
        <title>Draft genome sequence of an oleaginous Mucoromycotina fungus Mucor ambiguus NBRC6742.</title>
        <authorList>
            <person name="Takeda I."/>
            <person name="Yamane N."/>
            <person name="Morita T."/>
            <person name="Tamano K."/>
            <person name="Machida M."/>
            <person name="Baker S."/>
            <person name="Koike H."/>
        </authorList>
    </citation>
    <scope>NUCLEOTIDE SEQUENCE</scope>
    <source>
        <strain evidence="2">NBRC 6742</strain>
    </source>
</reference>
<keyword evidence="3" id="KW-1185">Reference proteome</keyword>
<proteinExistence type="predicted"/>
<sequence>MFPLLFNLVFEPLLRSLFACSGLSGVTLSPVDIPRKWKPSPVDVREDHGTGARNWTLDFVSKSGAPSPVKILSYADDLEVFLSSPEA</sequence>
<gene>
    <name evidence="2" type="ORF">MAM1_0174c07265</name>
</gene>
<evidence type="ECO:0000313" key="3">
    <source>
        <dbReference type="Proteomes" id="UP000053815"/>
    </source>
</evidence>
<name>A0A0C9MWA5_9FUNG</name>
<dbReference type="Proteomes" id="UP000053815">
    <property type="component" value="Unassembled WGS sequence"/>
</dbReference>
<evidence type="ECO:0000256" key="1">
    <source>
        <dbReference type="SAM" id="SignalP"/>
    </source>
</evidence>